<proteinExistence type="predicted"/>
<protein>
    <submittedName>
        <fullName evidence="1">Uncharacterized protein</fullName>
    </submittedName>
</protein>
<gene>
    <name evidence="1" type="ORF">LY28_03687</name>
</gene>
<keyword evidence="2" id="KW-1185">Reference proteome</keyword>
<dbReference type="EMBL" id="QKMR01000035">
    <property type="protein sequence ID" value="PYG84292.1"/>
    <property type="molecule type" value="Genomic_DNA"/>
</dbReference>
<sequence length="329" mass="39550">MQINHSILNNKYIYLDWNVIKYMKEPRPDKKNIDEEFKRIVFQLKRRYKFPYSMAHIKDRANNYKKEYYDKVKEDFAFAETVNETLCLGIDGDASLVIVQESMLKCFDEYVAEPEKACLINNEYLTCSFRVDMTRMDISHPMFDFFNARGGIYSAKNMELFLIDMYTSIFKDINKYKKLREYVVKIDLDKDFNQVYSLSEKMKLDRLIYHIFPFLDSFQDDTETLMKKWPEIAKRWFSLNNGNLRRDLLLIQGYSLLDMHPLFNEKLKKNKNTLDNIIRDGNNCFYASNAQYFVSEDEDTREKTKFLYGAYDIKTKVVSEKEFLNYFEF</sequence>
<dbReference type="RefSeq" id="WP_110463622.1">
    <property type="nucleotide sequence ID" value="NZ_QKMR01000035.1"/>
</dbReference>
<organism evidence="1 2">
    <name type="scientific">Ruminiclostridium sufflavum DSM 19573</name>
    <dbReference type="NCBI Taxonomy" id="1121337"/>
    <lineage>
        <taxon>Bacteria</taxon>
        <taxon>Bacillati</taxon>
        <taxon>Bacillota</taxon>
        <taxon>Clostridia</taxon>
        <taxon>Eubacteriales</taxon>
        <taxon>Oscillospiraceae</taxon>
        <taxon>Ruminiclostridium</taxon>
    </lineage>
</organism>
<name>A0A318XJF2_9FIRM</name>
<reference evidence="1 2" key="1">
    <citation type="submission" date="2018-06" db="EMBL/GenBank/DDBJ databases">
        <title>Genomic Encyclopedia of Type Strains, Phase I: the one thousand microbial genomes (KMG-I) project.</title>
        <authorList>
            <person name="Kyrpides N."/>
        </authorList>
    </citation>
    <scope>NUCLEOTIDE SEQUENCE [LARGE SCALE GENOMIC DNA]</scope>
    <source>
        <strain evidence="1 2">DSM 19573</strain>
    </source>
</reference>
<dbReference type="OrthoDB" id="1413206at2"/>
<evidence type="ECO:0000313" key="2">
    <source>
        <dbReference type="Proteomes" id="UP000248132"/>
    </source>
</evidence>
<dbReference type="Proteomes" id="UP000248132">
    <property type="component" value="Unassembled WGS sequence"/>
</dbReference>
<accession>A0A318XJF2</accession>
<evidence type="ECO:0000313" key="1">
    <source>
        <dbReference type="EMBL" id="PYG84292.1"/>
    </source>
</evidence>
<dbReference type="AlphaFoldDB" id="A0A318XJF2"/>
<comment type="caution">
    <text evidence="1">The sequence shown here is derived from an EMBL/GenBank/DDBJ whole genome shotgun (WGS) entry which is preliminary data.</text>
</comment>